<dbReference type="GO" id="GO:0016757">
    <property type="term" value="F:glycosyltransferase activity"/>
    <property type="evidence" value="ECO:0007669"/>
    <property type="project" value="UniProtKB-KW"/>
</dbReference>
<name>A0A371GKM4_MUCPR</name>
<evidence type="ECO:0000313" key="8">
    <source>
        <dbReference type="Proteomes" id="UP000257109"/>
    </source>
</evidence>
<keyword evidence="3" id="KW-0808">Transferase</keyword>
<dbReference type="AlphaFoldDB" id="A0A371GKM4"/>
<evidence type="ECO:0000259" key="6">
    <source>
        <dbReference type="Pfam" id="PF03016"/>
    </source>
</evidence>
<accession>A0A371GKM4</accession>
<protein>
    <submittedName>
        <fullName evidence="7">Glycosyltransferase</fullName>
    </submittedName>
</protein>
<keyword evidence="8" id="KW-1185">Reference proteome</keyword>
<dbReference type="OrthoDB" id="1924787at2759"/>
<keyword evidence="4" id="KW-0812">Transmembrane</keyword>
<comment type="similarity">
    <text evidence="2">Belongs to the glycosyltransferase 47 family.</text>
</comment>
<dbReference type="PANTHER" id="PTHR11062">
    <property type="entry name" value="EXOSTOSIN HEPARAN SULFATE GLYCOSYLTRANSFERASE -RELATED"/>
    <property type="match status" value="1"/>
</dbReference>
<sequence>MAIRRLLIVGVLVAVIIVFQCCWTTYYSLLDADGGSVAFPVEVSISGTSEKEGVFRSTATNVMLNVTFASYSKQYASEKEADLDHEMESDGERNSREGHIKSFKVGSHEDAVYSFTQKRPKYADLRTSDRLLAVEKTSNASRIQSVEIEPQNEKPRVLKSHLLMLNSKPKMVLPSSLTQMNSLLLQSFNSASMRPRLSSRCDRELKSAKLEIENARVISNSSGLYAPIFRDVAKFSRSYELMERKLKVFIYREGAKPIFHQPKMRGIYASEGWFMKLMERNKRFIVKDPQKAHLFYLPFSSQMLRVTLSNRKQMEQYLEKYVELIAGRYRFWNRTGGADHFLVACHDWVRFQCITLISIYVTVNVNCLKIN</sequence>
<evidence type="ECO:0000256" key="2">
    <source>
        <dbReference type="ARBA" id="ARBA00010271"/>
    </source>
</evidence>
<dbReference type="EMBL" id="QJKJ01005259">
    <property type="protein sequence ID" value="RDX90873.1"/>
    <property type="molecule type" value="Genomic_DNA"/>
</dbReference>
<dbReference type="STRING" id="157652.A0A371GKM4"/>
<dbReference type="Pfam" id="PF03016">
    <property type="entry name" value="Exostosin_GT47"/>
    <property type="match status" value="1"/>
</dbReference>
<feature type="non-terminal residue" evidence="7">
    <location>
        <position position="371"/>
    </location>
</feature>
<gene>
    <name evidence="7" type="ORF">CR513_27218</name>
</gene>
<keyword evidence="3" id="KW-0328">Glycosyltransferase</keyword>
<feature type="domain" description="Exostosin GT47" evidence="6">
    <location>
        <begin position="243"/>
        <end position="350"/>
    </location>
</feature>
<proteinExistence type="inferred from homology"/>
<dbReference type="InterPro" id="IPR040911">
    <property type="entry name" value="Exostosin_GT47"/>
</dbReference>
<dbReference type="InterPro" id="IPR004263">
    <property type="entry name" value="Exostosin"/>
</dbReference>
<keyword evidence="4" id="KW-0735">Signal-anchor</keyword>
<evidence type="ECO:0000256" key="4">
    <source>
        <dbReference type="ARBA" id="ARBA00022968"/>
    </source>
</evidence>
<dbReference type="PANTHER" id="PTHR11062:SF73">
    <property type="entry name" value="EXOSTOSIN-LIKE 3"/>
    <property type="match status" value="1"/>
</dbReference>
<evidence type="ECO:0000256" key="1">
    <source>
        <dbReference type="ARBA" id="ARBA00004323"/>
    </source>
</evidence>
<evidence type="ECO:0000256" key="5">
    <source>
        <dbReference type="ARBA" id="ARBA00023034"/>
    </source>
</evidence>
<evidence type="ECO:0000256" key="3">
    <source>
        <dbReference type="ARBA" id="ARBA00022676"/>
    </source>
</evidence>
<dbReference type="Proteomes" id="UP000257109">
    <property type="component" value="Unassembled WGS sequence"/>
</dbReference>
<comment type="caution">
    <text evidence="7">The sequence shown here is derived from an EMBL/GenBank/DDBJ whole genome shotgun (WGS) entry which is preliminary data.</text>
</comment>
<dbReference type="GO" id="GO:0000139">
    <property type="term" value="C:Golgi membrane"/>
    <property type="evidence" value="ECO:0007669"/>
    <property type="project" value="UniProtKB-SubCell"/>
</dbReference>
<organism evidence="7 8">
    <name type="scientific">Mucuna pruriens</name>
    <name type="common">Velvet bean</name>
    <name type="synonym">Dolichos pruriens</name>
    <dbReference type="NCBI Taxonomy" id="157652"/>
    <lineage>
        <taxon>Eukaryota</taxon>
        <taxon>Viridiplantae</taxon>
        <taxon>Streptophyta</taxon>
        <taxon>Embryophyta</taxon>
        <taxon>Tracheophyta</taxon>
        <taxon>Spermatophyta</taxon>
        <taxon>Magnoliopsida</taxon>
        <taxon>eudicotyledons</taxon>
        <taxon>Gunneridae</taxon>
        <taxon>Pentapetalae</taxon>
        <taxon>rosids</taxon>
        <taxon>fabids</taxon>
        <taxon>Fabales</taxon>
        <taxon>Fabaceae</taxon>
        <taxon>Papilionoideae</taxon>
        <taxon>50 kb inversion clade</taxon>
        <taxon>NPAAA clade</taxon>
        <taxon>indigoferoid/millettioid clade</taxon>
        <taxon>Phaseoleae</taxon>
        <taxon>Mucuna</taxon>
    </lineage>
</organism>
<reference evidence="7" key="1">
    <citation type="submission" date="2018-05" db="EMBL/GenBank/DDBJ databases">
        <title>Draft genome of Mucuna pruriens seed.</title>
        <authorList>
            <person name="Nnadi N.E."/>
            <person name="Vos R."/>
            <person name="Hasami M.H."/>
            <person name="Devisetty U.K."/>
            <person name="Aguiy J.C."/>
        </authorList>
    </citation>
    <scope>NUCLEOTIDE SEQUENCE [LARGE SCALE GENOMIC DNA]</scope>
    <source>
        <strain evidence="7">JCA_2017</strain>
    </source>
</reference>
<evidence type="ECO:0000313" key="7">
    <source>
        <dbReference type="EMBL" id="RDX90873.1"/>
    </source>
</evidence>
<comment type="subcellular location">
    <subcellularLocation>
        <location evidence="1">Golgi apparatus membrane</location>
        <topology evidence="1">Single-pass type II membrane protein</topology>
    </subcellularLocation>
</comment>
<keyword evidence="5" id="KW-0333">Golgi apparatus</keyword>